<keyword evidence="1" id="KW-0378">Hydrolase</keyword>
<dbReference type="InterPro" id="IPR006683">
    <property type="entry name" value="Thioestr_dom"/>
</dbReference>
<dbReference type="SUPFAM" id="SSF54637">
    <property type="entry name" value="Thioesterase/thiol ester dehydrase-isomerase"/>
    <property type="match status" value="1"/>
</dbReference>
<evidence type="ECO:0000313" key="4">
    <source>
        <dbReference type="Proteomes" id="UP000321926"/>
    </source>
</evidence>
<comment type="caution">
    <text evidence="3">The sequence shown here is derived from an EMBL/GenBank/DDBJ whole genome shotgun (WGS) entry which is preliminary data.</text>
</comment>
<dbReference type="OrthoDB" id="344730at2"/>
<proteinExistence type="predicted"/>
<gene>
    <name evidence="3" type="ORF">FVR03_06775</name>
</gene>
<accession>A0A5C8K887</accession>
<name>A0A5C8K887_9BACT</name>
<dbReference type="Pfam" id="PF03061">
    <property type="entry name" value="4HBT"/>
    <property type="match status" value="1"/>
</dbReference>
<dbReference type="AlphaFoldDB" id="A0A5C8K887"/>
<evidence type="ECO:0000259" key="2">
    <source>
        <dbReference type="Pfam" id="PF03061"/>
    </source>
</evidence>
<dbReference type="GO" id="GO:0016289">
    <property type="term" value="F:acyl-CoA hydrolase activity"/>
    <property type="evidence" value="ECO:0007669"/>
    <property type="project" value="UniProtKB-ARBA"/>
</dbReference>
<protein>
    <submittedName>
        <fullName evidence="3">PaaI family thioesterase</fullName>
    </submittedName>
</protein>
<reference evidence="3 4" key="1">
    <citation type="submission" date="2019-08" db="EMBL/GenBank/DDBJ databases">
        <authorList>
            <person name="Shi S."/>
        </authorList>
    </citation>
    <scope>NUCLEOTIDE SEQUENCE [LARGE SCALE GENOMIC DNA]</scope>
    <source>
        <strain evidence="3 4">GY10130</strain>
    </source>
</reference>
<dbReference type="CDD" id="cd03443">
    <property type="entry name" value="PaaI_thioesterase"/>
    <property type="match status" value="1"/>
</dbReference>
<dbReference type="NCBIfam" id="TIGR00369">
    <property type="entry name" value="unchar_dom_1"/>
    <property type="match status" value="1"/>
</dbReference>
<evidence type="ECO:0000313" key="3">
    <source>
        <dbReference type="EMBL" id="TXK49261.1"/>
    </source>
</evidence>
<feature type="domain" description="Thioesterase" evidence="2">
    <location>
        <begin position="51"/>
        <end position="125"/>
    </location>
</feature>
<dbReference type="Gene3D" id="3.10.129.10">
    <property type="entry name" value="Hotdog Thioesterase"/>
    <property type="match status" value="1"/>
</dbReference>
<organism evidence="3 4">
    <name type="scientific">Pontibacter qinzhouensis</name>
    <dbReference type="NCBI Taxonomy" id="2603253"/>
    <lineage>
        <taxon>Bacteria</taxon>
        <taxon>Pseudomonadati</taxon>
        <taxon>Bacteroidota</taxon>
        <taxon>Cytophagia</taxon>
        <taxon>Cytophagales</taxon>
        <taxon>Hymenobacteraceae</taxon>
        <taxon>Pontibacter</taxon>
    </lineage>
</organism>
<evidence type="ECO:0000256" key="1">
    <source>
        <dbReference type="ARBA" id="ARBA00022801"/>
    </source>
</evidence>
<dbReference type="InterPro" id="IPR003736">
    <property type="entry name" value="PAAI_dom"/>
</dbReference>
<keyword evidence="4" id="KW-1185">Reference proteome</keyword>
<sequence>MTQEEHYKQLEKLFLAANIQEFYTGSTIQVSRERAKILLPTDPKFFHGANAVHGSVYFKLLDDAAWFAAASVVRDFFIVTSSFQMNLLRMVNSGHLSAVGMVRSVSRQVLLAESVIYNERGKEVAFGTGQFMRTNQPLAALEGYSL</sequence>
<dbReference type="RefSeq" id="WP_147920975.1">
    <property type="nucleotide sequence ID" value="NZ_VRTY01000018.1"/>
</dbReference>
<dbReference type="Proteomes" id="UP000321926">
    <property type="component" value="Unassembled WGS sequence"/>
</dbReference>
<dbReference type="InterPro" id="IPR029069">
    <property type="entry name" value="HotDog_dom_sf"/>
</dbReference>
<dbReference type="EMBL" id="VRTY01000018">
    <property type="protein sequence ID" value="TXK49261.1"/>
    <property type="molecule type" value="Genomic_DNA"/>
</dbReference>